<dbReference type="PANTHER" id="PTHR13266">
    <property type="entry name" value="PROTEASOME INHIBITOR"/>
    <property type="match status" value="1"/>
</dbReference>
<comment type="similarity">
    <text evidence="1">Belongs to the proteasome inhibitor PI31 family.</text>
</comment>
<organism evidence="5 6">
    <name type="scientific">Drosophila suzukii</name>
    <name type="common">Spotted-wing drosophila fruit fly</name>
    <dbReference type="NCBI Taxonomy" id="28584"/>
    <lineage>
        <taxon>Eukaryota</taxon>
        <taxon>Metazoa</taxon>
        <taxon>Ecdysozoa</taxon>
        <taxon>Arthropoda</taxon>
        <taxon>Hexapoda</taxon>
        <taxon>Insecta</taxon>
        <taxon>Pterygota</taxon>
        <taxon>Neoptera</taxon>
        <taxon>Endopterygota</taxon>
        <taxon>Diptera</taxon>
        <taxon>Brachycera</taxon>
        <taxon>Muscomorpha</taxon>
        <taxon>Ephydroidea</taxon>
        <taxon>Drosophilidae</taxon>
        <taxon>Drosophila</taxon>
        <taxon>Sophophora</taxon>
    </lineage>
</organism>
<dbReference type="GO" id="GO:0004866">
    <property type="term" value="F:endopeptidase inhibitor activity"/>
    <property type="evidence" value="ECO:0007669"/>
    <property type="project" value="InterPro"/>
</dbReference>
<dbReference type="GeneID" id="108011128"/>
<accession>A0AB39ZAS7</accession>
<evidence type="ECO:0000313" key="5">
    <source>
        <dbReference type="Proteomes" id="UP001652628"/>
    </source>
</evidence>
<dbReference type="Pfam" id="PF11566">
    <property type="entry name" value="PI31_Prot_N"/>
    <property type="match status" value="1"/>
</dbReference>
<keyword evidence="5" id="KW-1185">Reference proteome</keyword>
<dbReference type="Gene3D" id="3.40.1000.30">
    <property type="match status" value="1"/>
</dbReference>
<proteinExistence type="inferred from homology"/>
<dbReference type="GO" id="GO:0043161">
    <property type="term" value="P:proteasome-mediated ubiquitin-dependent protein catabolic process"/>
    <property type="evidence" value="ECO:0007669"/>
    <property type="project" value="InterPro"/>
</dbReference>
<dbReference type="InterPro" id="IPR021625">
    <property type="entry name" value="PI31_Prot_N"/>
</dbReference>
<dbReference type="InterPro" id="IPR045128">
    <property type="entry name" value="PI31-like"/>
</dbReference>
<evidence type="ECO:0000259" key="4">
    <source>
        <dbReference type="Pfam" id="PF11566"/>
    </source>
</evidence>
<keyword evidence="3" id="KW-0647">Proteasome</keyword>
<dbReference type="GO" id="GO:0000502">
    <property type="term" value="C:proteasome complex"/>
    <property type="evidence" value="ECO:0007669"/>
    <property type="project" value="UniProtKB-KW"/>
</dbReference>
<name>A0AB39ZAS7_DROSZ</name>
<dbReference type="RefSeq" id="XP_016931689.2">
    <property type="nucleotide sequence ID" value="XM_017076200.3"/>
</dbReference>
<evidence type="ECO:0000313" key="6">
    <source>
        <dbReference type="RefSeq" id="XP_016931689.2"/>
    </source>
</evidence>
<dbReference type="Proteomes" id="UP001652628">
    <property type="component" value="Chromosome X"/>
</dbReference>
<reference evidence="6" key="1">
    <citation type="submission" date="2025-08" db="UniProtKB">
        <authorList>
            <consortium name="RefSeq"/>
        </authorList>
    </citation>
    <scope>IDENTIFICATION</scope>
</reference>
<evidence type="ECO:0000256" key="1">
    <source>
        <dbReference type="ARBA" id="ARBA00006405"/>
    </source>
</evidence>
<gene>
    <name evidence="6" type="primary">LOC108011128</name>
</gene>
<dbReference type="GO" id="GO:0070628">
    <property type="term" value="F:proteasome binding"/>
    <property type="evidence" value="ECO:0007669"/>
    <property type="project" value="InterPro"/>
</dbReference>
<dbReference type="PANTHER" id="PTHR13266:SF1">
    <property type="entry name" value="PROTEASOME INHIBITOR PI31 SUBUNIT"/>
    <property type="match status" value="1"/>
</dbReference>
<protein>
    <recommendedName>
        <fullName evidence="2">Proteasome inhibitor PI31 subunit</fullName>
    </recommendedName>
</protein>
<dbReference type="AlphaFoldDB" id="A0AB39ZAS7"/>
<sequence>METPVTTSSLSHLSQKSLQSLGIGVLGKSETEIESYDWPLLFRSIRPGIRKKSDLLIALTHFLVTKEYRLRCTTKDTAKSGERQMAGGCSSEFLPDHWNRDAHRYSLHYVDELGGQYVLLAKLSRRDLVISLQNWTSKRVSIACLQPENLVISTSKSSVEKCIPKAEKIMSRLRFDLVDPAVRGIRKKDLLIRQSPASSKVTFDLVRSTHDLGTEEST</sequence>
<feature type="domain" description="PI31 proteasome regulator N-terminal" evidence="4">
    <location>
        <begin position="46"/>
        <end position="187"/>
    </location>
</feature>
<evidence type="ECO:0000256" key="3">
    <source>
        <dbReference type="ARBA" id="ARBA00022942"/>
    </source>
</evidence>
<evidence type="ECO:0000256" key="2">
    <source>
        <dbReference type="ARBA" id="ARBA00015575"/>
    </source>
</evidence>